<organism evidence="6">
    <name type="scientific">Myxobolus squamalis</name>
    <name type="common">Myxosporean</name>
    <dbReference type="NCBI Taxonomy" id="59785"/>
    <lineage>
        <taxon>Eukaryota</taxon>
        <taxon>Metazoa</taxon>
        <taxon>Cnidaria</taxon>
        <taxon>Myxozoa</taxon>
        <taxon>Myxosporea</taxon>
        <taxon>Bivalvulida</taxon>
        <taxon>Platysporina</taxon>
        <taxon>Myxobolidae</taxon>
        <taxon>Myxobolus</taxon>
    </lineage>
</organism>
<feature type="domain" description="DNA-directed DNA polymerase family B multifunctional" evidence="5">
    <location>
        <begin position="1"/>
        <end position="162"/>
    </location>
</feature>
<reference evidence="6" key="1">
    <citation type="submission" date="2018-11" db="EMBL/GenBank/DDBJ databases">
        <title>Myxobolus squamalis genome and transcriptome.</title>
        <authorList>
            <person name="Yahalomi D."/>
            <person name="Atkinson S.D."/>
            <person name="Neuhof M."/>
            <person name="Chang E.S."/>
            <person name="Philippe H."/>
            <person name="Cartwright P."/>
            <person name="Bartholomew J.L."/>
            <person name="Huchon D."/>
        </authorList>
    </citation>
    <scope>NUCLEOTIDE SEQUENCE</scope>
    <source>
        <strain evidence="6">71B08</strain>
        <tissue evidence="6">Whole</tissue>
    </source>
</reference>
<keyword evidence="4" id="KW-0239">DNA-directed DNA polymerase</keyword>
<dbReference type="InterPro" id="IPR030559">
    <property type="entry name" value="PolZ_Rev3"/>
</dbReference>
<dbReference type="GO" id="GO:0003677">
    <property type="term" value="F:DNA binding"/>
    <property type="evidence" value="ECO:0007669"/>
    <property type="project" value="InterPro"/>
</dbReference>
<accession>A0A6B2G1H4</accession>
<dbReference type="PANTHER" id="PTHR45812">
    <property type="entry name" value="DNA POLYMERASE ZETA CATALYTIC SUBUNIT"/>
    <property type="match status" value="1"/>
</dbReference>
<dbReference type="GO" id="GO:0042276">
    <property type="term" value="P:error-prone translesion synthesis"/>
    <property type="evidence" value="ECO:0007669"/>
    <property type="project" value="TreeGrafter"/>
</dbReference>
<evidence type="ECO:0000259" key="5">
    <source>
        <dbReference type="Pfam" id="PF00136"/>
    </source>
</evidence>
<protein>
    <recommendedName>
        <fullName evidence="1">DNA-directed DNA polymerase</fullName>
        <ecNumber evidence="1">2.7.7.7</ecNumber>
    </recommendedName>
</protein>
<name>A0A6B2G1H4_MYXSQ</name>
<proteinExistence type="predicted"/>
<dbReference type="EMBL" id="GHBR01000633">
    <property type="protein sequence ID" value="NDJ96145.1"/>
    <property type="molecule type" value="Transcribed_RNA"/>
</dbReference>
<evidence type="ECO:0000256" key="1">
    <source>
        <dbReference type="ARBA" id="ARBA00012417"/>
    </source>
</evidence>
<dbReference type="InterPro" id="IPR006134">
    <property type="entry name" value="DNA-dir_DNA_pol_B_multi_dom"/>
</dbReference>
<dbReference type="InterPro" id="IPR023211">
    <property type="entry name" value="DNA_pol_palm_dom_sf"/>
</dbReference>
<dbReference type="GO" id="GO:0003887">
    <property type="term" value="F:DNA-directed DNA polymerase activity"/>
    <property type="evidence" value="ECO:0007669"/>
    <property type="project" value="UniProtKB-KW"/>
</dbReference>
<dbReference type="InterPro" id="IPR043502">
    <property type="entry name" value="DNA/RNA_pol_sf"/>
</dbReference>
<dbReference type="Gene3D" id="3.90.1600.10">
    <property type="entry name" value="Palm domain of DNA polymerase"/>
    <property type="match status" value="1"/>
</dbReference>
<keyword evidence="2" id="KW-0808">Transferase</keyword>
<keyword evidence="3" id="KW-0548">Nucleotidyltransferase</keyword>
<sequence>MAEYVSNLNPQPVKLKFEKVYHPCFLQSKKRYVGYMFSNEGQILPKFDSKGIETIRRDFCPLASKALKKCLKVLFDTKDISKVKEKFQKICTNLNCANIRLNDLFLSKIYRGYDSYKHDRNPLTEIIKNNVLRDPNYEPNVGDRVPYVIVSGSPKSVLASLAKSRISDK</sequence>
<dbReference type="GO" id="GO:0005634">
    <property type="term" value="C:nucleus"/>
    <property type="evidence" value="ECO:0007669"/>
    <property type="project" value="TreeGrafter"/>
</dbReference>
<dbReference type="InterPro" id="IPR042087">
    <property type="entry name" value="DNA_pol_B_thumb"/>
</dbReference>
<evidence type="ECO:0000256" key="2">
    <source>
        <dbReference type="ARBA" id="ARBA00022679"/>
    </source>
</evidence>
<evidence type="ECO:0000256" key="4">
    <source>
        <dbReference type="ARBA" id="ARBA00022932"/>
    </source>
</evidence>
<dbReference type="GO" id="GO:0016035">
    <property type="term" value="C:zeta DNA polymerase complex"/>
    <property type="evidence" value="ECO:0007669"/>
    <property type="project" value="InterPro"/>
</dbReference>
<dbReference type="EC" id="2.7.7.7" evidence="1"/>
<dbReference type="SUPFAM" id="SSF56672">
    <property type="entry name" value="DNA/RNA polymerases"/>
    <property type="match status" value="1"/>
</dbReference>
<evidence type="ECO:0000256" key="3">
    <source>
        <dbReference type="ARBA" id="ARBA00022695"/>
    </source>
</evidence>
<evidence type="ECO:0000313" key="6">
    <source>
        <dbReference type="EMBL" id="NDJ96145.1"/>
    </source>
</evidence>
<dbReference type="GO" id="GO:0000166">
    <property type="term" value="F:nucleotide binding"/>
    <property type="evidence" value="ECO:0007669"/>
    <property type="project" value="InterPro"/>
</dbReference>
<dbReference type="PANTHER" id="PTHR45812:SF1">
    <property type="entry name" value="DNA POLYMERASE ZETA CATALYTIC SUBUNIT"/>
    <property type="match status" value="1"/>
</dbReference>
<dbReference type="Pfam" id="PF00136">
    <property type="entry name" value="DNA_pol_B"/>
    <property type="match status" value="1"/>
</dbReference>
<dbReference type="AlphaFoldDB" id="A0A6B2G1H4"/>
<dbReference type="GO" id="GO:0000724">
    <property type="term" value="P:double-strand break repair via homologous recombination"/>
    <property type="evidence" value="ECO:0007669"/>
    <property type="project" value="TreeGrafter"/>
</dbReference>
<dbReference type="Gene3D" id="1.10.132.60">
    <property type="entry name" value="DNA polymerase family B, C-terminal domain"/>
    <property type="match status" value="1"/>
</dbReference>